<sequence>MTILTFFLIFFVAFSNATTIIRGDPVAISTFRPEKLQLYQSQKENGYNWTEEWFENVPIDHFSFTDARRFKLRYLINLGSYKPGGPIFFYTGNEGSIEGFAENTGFMWDIAPQFNAAIVFAEHRFYGKTQPFGNDSYKEVKNLGYLSSEQALADFVELIVWLKDTRIENATKSPVIAFGGSYGGMLAAWIRTKYPHIVNGAIAGSAPVFWFQNANITQDIFAKIVTRTFKTSGCNVKTIVAAFDAIDELSKSDQGRNYLNQVFVLDKKSQIEKIEDAKFLKDFISETMKSMAMIDYPYPANFLTPLPGWPVKQACQPLKRNPSKSQRKNVWLLSHMVSLYYNYTGTTKTICANPERCEGPYAQLGDPLGWPWQSCTEMVMPQCDSGLPNDFFPKTCPFTIEEFLNDCGKTFNSRGYHPGLIRPNWVINNYGDHFPSASNIVFSNGKLDPWSGGGWRNTNTREGSLVSIILEQGAHHYDLRGQHKDDTDEVKKVREQEVNEIKNWIKQAKEKFSKF</sequence>
<protein>
    <submittedName>
        <fullName evidence="2">Uncharacterized protein</fullName>
    </submittedName>
</protein>
<accession>A0AC34GYH4</accession>
<evidence type="ECO:0000313" key="1">
    <source>
        <dbReference type="Proteomes" id="UP000887579"/>
    </source>
</evidence>
<organism evidence="1 2">
    <name type="scientific">Panagrolaimus sp. ES5</name>
    <dbReference type="NCBI Taxonomy" id="591445"/>
    <lineage>
        <taxon>Eukaryota</taxon>
        <taxon>Metazoa</taxon>
        <taxon>Ecdysozoa</taxon>
        <taxon>Nematoda</taxon>
        <taxon>Chromadorea</taxon>
        <taxon>Rhabditida</taxon>
        <taxon>Tylenchina</taxon>
        <taxon>Panagrolaimomorpha</taxon>
        <taxon>Panagrolaimoidea</taxon>
        <taxon>Panagrolaimidae</taxon>
        <taxon>Panagrolaimus</taxon>
    </lineage>
</organism>
<dbReference type="Proteomes" id="UP000887579">
    <property type="component" value="Unplaced"/>
</dbReference>
<proteinExistence type="predicted"/>
<dbReference type="WBParaSite" id="ES5_v2.g9665.t1">
    <property type="protein sequence ID" value="ES5_v2.g9665.t1"/>
    <property type="gene ID" value="ES5_v2.g9665"/>
</dbReference>
<reference evidence="2" key="1">
    <citation type="submission" date="2022-11" db="UniProtKB">
        <authorList>
            <consortium name="WormBaseParasite"/>
        </authorList>
    </citation>
    <scope>IDENTIFICATION</scope>
</reference>
<evidence type="ECO:0000313" key="2">
    <source>
        <dbReference type="WBParaSite" id="ES5_v2.g9665.t1"/>
    </source>
</evidence>
<name>A0AC34GYH4_9BILA</name>